<keyword evidence="5 7" id="KW-0472">Membrane</keyword>
<dbReference type="STRING" id="1420916.AU14_05645"/>
<dbReference type="InterPro" id="IPR050790">
    <property type="entry name" value="ExbB/TolQ_transport"/>
</dbReference>
<comment type="subcellular location">
    <subcellularLocation>
        <location evidence="1">Cell membrane</location>
        <topology evidence="1">Multi-pass membrane protein</topology>
    </subcellularLocation>
    <subcellularLocation>
        <location evidence="6">Membrane</location>
        <topology evidence="6">Multi-pass membrane protein</topology>
    </subcellularLocation>
</comment>
<evidence type="ECO:0000256" key="7">
    <source>
        <dbReference type="SAM" id="Phobius"/>
    </source>
</evidence>
<dbReference type="AlphaFoldDB" id="W5YHC3"/>
<keyword evidence="9" id="KW-0282">Flagellum</keyword>
<feature type="transmembrane region" description="Helical" evidence="7">
    <location>
        <begin position="158"/>
        <end position="179"/>
    </location>
</feature>
<evidence type="ECO:0000313" key="9">
    <source>
        <dbReference type="EMBL" id="AHI28289.1"/>
    </source>
</evidence>
<keyword evidence="9" id="KW-0966">Cell projection</keyword>
<accession>W5YHC3</accession>
<evidence type="ECO:0000256" key="5">
    <source>
        <dbReference type="ARBA" id="ARBA00023136"/>
    </source>
</evidence>
<dbReference type="KEGG" id="msx:AU14_05645"/>
<dbReference type="PANTHER" id="PTHR30625:SF11">
    <property type="entry name" value="MOTA_TOLQ_EXBB PROTON CHANNEL DOMAIN-CONTAINING PROTEIN"/>
    <property type="match status" value="1"/>
</dbReference>
<feature type="transmembrane region" description="Helical" evidence="7">
    <location>
        <begin position="115"/>
        <end position="138"/>
    </location>
</feature>
<reference evidence="9 10" key="1">
    <citation type="journal article" date="2014" name="Genome Announc.">
        <title>Draft Genome Sequences of Marinobacter similis A3d10T and Marinobacter salarius R9SW1T.</title>
        <authorList>
            <person name="Ivanova E.P."/>
            <person name="Ng H.J."/>
            <person name="Webb H.K."/>
            <person name="Feng G."/>
            <person name="Oshima K."/>
            <person name="Hattori M."/>
            <person name="Ohkuma M."/>
            <person name="Sergeev A.F."/>
            <person name="Mikhailov V.V."/>
            <person name="Crawford R.J."/>
            <person name="Sawabe T."/>
        </authorList>
    </citation>
    <scope>NUCLEOTIDE SEQUENCE [LARGE SCALE GENOMIC DNA]</scope>
    <source>
        <strain evidence="9 10">A3d10</strain>
    </source>
</reference>
<keyword evidence="6" id="KW-0653">Protein transport</keyword>
<evidence type="ECO:0000256" key="2">
    <source>
        <dbReference type="ARBA" id="ARBA00022475"/>
    </source>
</evidence>
<gene>
    <name evidence="9" type="ORF">AU14_05645</name>
</gene>
<keyword evidence="9" id="KW-0969">Cilium</keyword>
<dbReference type="InterPro" id="IPR002898">
    <property type="entry name" value="MotA_ExbB_proton_chnl"/>
</dbReference>
<dbReference type="EMBL" id="CP007151">
    <property type="protein sequence ID" value="AHI28289.1"/>
    <property type="molecule type" value="Genomic_DNA"/>
</dbReference>
<dbReference type="HOGENOM" id="CLU_053325_4_2_6"/>
<evidence type="ECO:0000259" key="8">
    <source>
        <dbReference type="Pfam" id="PF01618"/>
    </source>
</evidence>
<evidence type="ECO:0000256" key="4">
    <source>
        <dbReference type="ARBA" id="ARBA00022989"/>
    </source>
</evidence>
<feature type="domain" description="MotA/TolQ/ExbB proton channel" evidence="8">
    <location>
        <begin position="70"/>
        <end position="191"/>
    </location>
</feature>
<keyword evidence="10" id="KW-1185">Reference proteome</keyword>
<sequence>MIDFLVLGGPVVWLLASFSVVALTVVLVKLFQLAMLQPGNGKAVEQSLVHFASGERHQAVMLVKGGRTIRGRLMSRSLALIESADLSLEELRQEATRQARLAVSELASYLRPLEVIATLAPLLGLFGTVLGMIEAFQAMEAAGRQVNPSVLSGGIWKALLTTAVGLAVAIPVSLAHSWLERKAETSAESIQNDLEQLITLQAASLQHTADRALVLKRA</sequence>
<keyword evidence="6" id="KW-0813">Transport</keyword>
<dbReference type="GO" id="GO:0017038">
    <property type="term" value="P:protein import"/>
    <property type="evidence" value="ECO:0007669"/>
    <property type="project" value="TreeGrafter"/>
</dbReference>
<organism evidence="9 10">
    <name type="scientific">Marinobacter similis</name>
    <dbReference type="NCBI Taxonomy" id="1420916"/>
    <lineage>
        <taxon>Bacteria</taxon>
        <taxon>Pseudomonadati</taxon>
        <taxon>Pseudomonadota</taxon>
        <taxon>Gammaproteobacteria</taxon>
        <taxon>Pseudomonadales</taxon>
        <taxon>Marinobacteraceae</taxon>
        <taxon>Marinobacter</taxon>
    </lineage>
</organism>
<proteinExistence type="inferred from homology"/>
<evidence type="ECO:0000256" key="3">
    <source>
        <dbReference type="ARBA" id="ARBA00022692"/>
    </source>
</evidence>
<protein>
    <submittedName>
        <fullName evidence="9">Flagellar motor protein MotA</fullName>
    </submittedName>
</protein>
<keyword evidence="2" id="KW-1003">Cell membrane</keyword>
<dbReference type="Pfam" id="PF01618">
    <property type="entry name" value="MotA_ExbB"/>
    <property type="match status" value="1"/>
</dbReference>
<dbReference type="GO" id="GO:0005886">
    <property type="term" value="C:plasma membrane"/>
    <property type="evidence" value="ECO:0007669"/>
    <property type="project" value="UniProtKB-SubCell"/>
</dbReference>
<name>W5YHC3_9GAMM</name>
<keyword evidence="3 7" id="KW-0812">Transmembrane</keyword>
<dbReference type="Proteomes" id="UP000061489">
    <property type="component" value="Chromosome"/>
</dbReference>
<dbReference type="PANTHER" id="PTHR30625">
    <property type="entry name" value="PROTEIN TOLQ"/>
    <property type="match status" value="1"/>
</dbReference>
<evidence type="ECO:0000256" key="6">
    <source>
        <dbReference type="RuleBase" id="RU004057"/>
    </source>
</evidence>
<feature type="transmembrane region" description="Helical" evidence="7">
    <location>
        <begin position="12"/>
        <end position="31"/>
    </location>
</feature>
<evidence type="ECO:0000256" key="1">
    <source>
        <dbReference type="ARBA" id="ARBA00004651"/>
    </source>
</evidence>
<comment type="similarity">
    <text evidence="6">Belongs to the exbB/tolQ family.</text>
</comment>
<keyword evidence="4 7" id="KW-1133">Transmembrane helix</keyword>
<evidence type="ECO:0000313" key="10">
    <source>
        <dbReference type="Proteomes" id="UP000061489"/>
    </source>
</evidence>